<proteinExistence type="inferred from homology"/>
<evidence type="ECO:0000256" key="3">
    <source>
        <dbReference type="ARBA" id="ARBA00007931"/>
    </source>
</evidence>
<dbReference type="EMBL" id="CP001344">
    <property type="protein sequence ID" value="ACL43737.1"/>
    <property type="molecule type" value="Genomic_DNA"/>
</dbReference>
<dbReference type="KEGG" id="cyn:Cyan7425_1363"/>
<dbReference type="eggNOG" id="COG0750">
    <property type="taxonomic scope" value="Bacteria"/>
</dbReference>
<dbReference type="PANTHER" id="PTHR42837:SF2">
    <property type="entry name" value="MEMBRANE METALLOPROTEASE ARASP2, CHLOROPLASTIC-RELATED"/>
    <property type="match status" value="1"/>
</dbReference>
<feature type="transmembrane region" description="Helical" evidence="11">
    <location>
        <begin position="287"/>
        <end position="308"/>
    </location>
</feature>
<reference evidence="13" key="1">
    <citation type="submission" date="2009-01" db="EMBL/GenBank/DDBJ databases">
        <title>Complete sequence of chromosome Cyanothece sp. PCC 7425.</title>
        <authorList>
            <consortium name="US DOE Joint Genome Institute"/>
            <person name="Lucas S."/>
            <person name="Copeland A."/>
            <person name="Lapidus A."/>
            <person name="Glavina del Rio T."/>
            <person name="Dalin E."/>
            <person name="Tice H."/>
            <person name="Bruce D."/>
            <person name="Goodwin L."/>
            <person name="Pitluck S."/>
            <person name="Sims D."/>
            <person name="Meineke L."/>
            <person name="Brettin T."/>
            <person name="Detter J.C."/>
            <person name="Han C."/>
            <person name="Larimer F."/>
            <person name="Land M."/>
            <person name="Hauser L."/>
            <person name="Kyrpides N."/>
            <person name="Ovchinnikova G."/>
            <person name="Liberton M."/>
            <person name="Stoeckel J."/>
            <person name="Banerjee A."/>
            <person name="Singh A."/>
            <person name="Page L."/>
            <person name="Sato H."/>
            <person name="Zhao L."/>
            <person name="Sherman L."/>
            <person name="Pakrasi H."/>
            <person name="Richardson P."/>
        </authorList>
    </citation>
    <scope>NUCLEOTIDE SEQUENCE</scope>
    <source>
        <strain evidence="13">PCC 7425</strain>
    </source>
</reference>
<evidence type="ECO:0000256" key="11">
    <source>
        <dbReference type="RuleBase" id="RU362031"/>
    </source>
</evidence>
<keyword evidence="6 11" id="KW-0378">Hydrolase</keyword>
<dbReference type="Gene3D" id="2.30.42.10">
    <property type="match status" value="1"/>
</dbReference>
<evidence type="ECO:0000256" key="2">
    <source>
        <dbReference type="ARBA" id="ARBA00004141"/>
    </source>
</evidence>
<dbReference type="InterPro" id="IPR004387">
    <property type="entry name" value="Pept_M50_Zn"/>
</dbReference>
<dbReference type="STRING" id="395961.Cyan7425_1363"/>
<evidence type="ECO:0000256" key="10">
    <source>
        <dbReference type="ARBA" id="ARBA00023136"/>
    </source>
</evidence>
<gene>
    <name evidence="13" type="ordered locus">Cyan7425_1363</name>
</gene>
<dbReference type="GO" id="GO:0046872">
    <property type="term" value="F:metal ion binding"/>
    <property type="evidence" value="ECO:0007669"/>
    <property type="project" value="UniProtKB-KW"/>
</dbReference>
<organism evidence="13">
    <name type="scientific">Cyanothece sp. (strain PCC 7425 / ATCC 29141)</name>
    <dbReference type="NCBI Taxonomy" id="395961"/>
    <lineage>
        <taxon>Bacteria</taxon>
        <taxon>Bacillati</taxon>
        <taxon>Cyanobacteriota</taxon>
        <taxon>Cyanophyceae</taxon>
        <taxon>Gomontiellales</taxon>
        <taxon>Cyanothecaceae</taxon>
        <taxon>Cyanothece</taxon>
    </lineage>
</organism>
<feature type="domain" description="PDZ" evidence="12">
    <location>
        <begin position="109"/>
        <end position="182"/>
    </location>
</feature>
<dbReference type="GO" id="GO:0006508">
    <property type="term" value="P:proteolysis"/>
    <property type="evidence" value="ECO:0007669"/>
    <property type="project" value="UniProtKB-KW"/>
</dbReference>
<keyword evidence="7 11" id="KW-0862">Zinc</keyword>
<dbReference type="InterPro" id="IPR036034">
    <property type="entry name" value="PDZ_sf"/>
</dbReference>
<keyword evidence="10 11" id="KW-0472">Membrane</keyword>
<name>B8HNK6_CYAP4</name>
<dbReference type="InterPro" id="IPR001478">
    <property type="entry name" value="PDZ"/>
</dbReference>
<evidence type="ECO:0000259" key="12">
    <source>
        <dbReference type="PROSITE" id="PS50106"/>
    </source>
</evidence>
<dbReference type="SMART" id="SM00228">
    <property type="entry name" value="PDZ"/>
    <property type="match status" value="1"/>
</dbReference>
<keyword evidence="8 11" id="KW-1133">Transmembrane helix</keyword>
<evidence type="ECO:0000256" key="8">
    <source>
        <dbReference type="ARBA" id="ARBA00022989"/>
    </source>
</evidence>
<evidence type="ECO:0000256" key="5">
    <source>
        <dbReference type="ARBA" id="ARBA00022692"/>
    </source>
</evidence>
<evidence type="ECO:0000256" key="9">
    <source>
        <dbReference type="ARBA" id="ARBA00023049"/>
    </source>
</evidence>
<keyword evidence="4 13" id="KW-0645">Protease</keyword>
<dbReference type="CDD" id="cd06163">
    <property type="entry name" value="S2P-M50_PDZ_RseP-like"/>
    <property type="match status" value="1"/>
</dbReference>
<protein>
    <recommendedName>
        <fullName evidence="11">Zinc metalloprotease</fullName>
        <ecNumber evidence="11">3.4.24.-</ecNumber>
    </recommendedName>
</protein>
<dbReference type="SUPFAM" id="SSF50156">
    <property type="entry name" value="PDZ domain-like"/>
    <property type="match status" value="1"/>
</dbReference>
<evidence type="ECO:0000256" key="1">
    <source>
        <dbReference type="ARBA" id="ARBA00001947"/>
    </source>
</evidence>
<dbReference type="GO" id="GO:0004222">
    <property type="term" value="F:metalloendopeptidase activity"/>
    <property type="evidence" value="ECO:0007669"/>
    <property type="project" value="InterPro"/>
</dbReference>
<dbReference type="EC" id="3.4.24.-" evidence="11"/>
<dbReference type="Pfam" id="PF02163">
    <property type="entry name" value="Peptidase_M50"/>
    <property type="match status" value="1"/>
</dbReference>
<dbReference type="GO" id="GO:0016020">
    <property type="term" value="C:membrane"/>
    <property type="evidence" value="ECO:0007669"/>
    <property type="project" value="UniProtKB-SubCell"/>
</dbReference>
<dbReference type="InterPro" id="IPR008915">
    <property type="entry name" value="Peptidase_M50"/>
</dbReference>
<sequence length="369" mass="39198">MSFLSVLAAIAVLAVLIVVHEAGHFLAARWQGIHVNRFSIGFGPVLWKYQGPETEYALRGFPLGGYVGFPDDDPDSAIAKNDPNLLRNRPVLDRAIVISAGVIANLVFAYLLLVTQVGILGVPQVNYQPGVVVPQLAADTSSAAAKAGIKAGDIILAANGEPLGASETALPHLMEVIRNNGGQPIAFKIQRQQQQLNLTVTPDVSPDGKARIGVQLSPNGTVTRQHTLNPIAITGAAATEFERIVRLTLGGFVQLFSHFDQAANQVSGPVAIVAMGADIARSDATRLLQFAALISINLAIINILPLPALDGGQLAFLLIEALQGKPIPSRIQEGVMQTGLVLLLGLGMFLIVRDTVNLASMTWVQRLFQ</sequence>
<dbReference type="OrthoDB" id="9782003at2"/>
<dbReference type="AlphaFoldDB" id="B8HNK6"/>
<feature type="transmembrane region" description="Helical" evidence="11">
    <location>
        <begin position="95"/>
        <end position="114"/>
    </location>
</feature>
<evidence type="ECO:0000256" key="6">
    <source>
        <dbReference type="ARBA" id="ARBA00022801"/>
    </source>
</evidence>
<evidence type="ECO:0000313" key="13">
    <source>
        <dbReference type="EMBL" id="ACL43737.1"/>
    </source>
</evidence>
<keyword evidence="5 11" id="KW-0812">Transmembrane</keyword>
<feature type="transmembrane region" description="Helical" evidence="11">
    <location>
        <begin position="334"/>
        <end position="352"/>
    </location>
</feature>
<dbReference type="HOGENOM" id="CLU_025778_1_0_3"/>
<evidence type="ECO:0000256" key="4">
    <source>
        <dbReference type="ARBA" id="ARBA00022670"/>
    </source>
</evidence>
<accession>B8HNK6</accession>
<keyword evidence="11" id="KW-0479">Metal-binding</keyword>
<dbReference type="PROSITE" id="PS50106">
    <property type="entry name" value="PDZ"/>
    <property type="match status" value="1"/>
</dbReference>
<dbReference type="Pfam" id="PF17820">
    <property type="entry name" value="PDZ_6"/>
    <property type="match status" value="1"/>
</dbReference>
<comment type="cofactor">
    <cofactor evidence="1 11">
        <name>Zn(2+)</name>
        <dbReference type="ChEBI" id="CHEBI:29105"/>
    </cofactor>
</comment>
<comment type="similarity">
    <text evidence="3 11">Belongs to the peptidase M50B family.</text>
</comment>
<keyword evidence="9 11" id="KW-0482">Metalloprotease</keyword>
<dbReference type="NCBIfam" id="TIGR00054">
    <property type="entry name" value="RIP metalloprotease RseP"/>
    <property type="match status" value="2"/>
</dbReference>
<comment type="subcellular location">
    <subcellularLocation>
        <location evidence="2">Membrane</location>
        <topology evidence="2">Multi-pass membrane protein</topology>
    </subcellularLocation>
</comment>
<evidence type="ECO:0000256" key="7">
    <source>
        <dbReference type="ARBA" id="ARBA00022833"/>
    </source>
</evidence>
<dbReference type="PANTHER" id="PTHR42837">
    <property type="entry name" value="REGULATOR OF SIGMA-E PROTEASE RSEP"/>
    <property type="match status" value="1"/>
</dbReference>
<dbReference type="InterPro" id="IPR041489">
    <property type="entry name" value="PDZ_6"/>
</dbReference>